<dbReference type="Pfam" id="PF03564">
    <property type="entry name" value="DUF1759"/>
    <property type="match status" value="1"/>
</dbReference>
<evidence type="ECO:0000313" key="2">
    <source>
        <dbReference type="RefSeq" id="XP_006822543.1"/>
    </source>
</evidence>
<feature type="non-terminal residue" evidence="2">
    <location>
        <position position="285"/>
    </location>
</feature>
<dbReference type="RefSeq" id="XP_006822543.1">
    <property type="nucleotide sequence ID" value="XM_006822480.1"/>
</dbReference>
<protein>
    <submittedName>
        <fullName evidence="2">Uncharacterized protein LOC102806338</fullName>
    </submittedName>
</protein>
<keyword evidence="1" id="KW-1185">Reference proteome</keyword>
<dbReference type="PANTHER" id="PTHR22954">
    <property type="entry name" value="RETROVIRAL PROTEASE-RELATED"/>
    <property type="match status" value="1"/>
</dbReference>
<gene>
    <name evidence="2" type="primary">LOC102806338</name>
</gene>
<accession>A0ABM0MRA2</accession>
<reference evidence="2" key="1">
    <citation type="submission" date="2025-08" db="UniProtKB">
        <authorList>
            <consortium name="RefSeq"/>
        </authorList>
    </citation>
    <scope>IDENTIFICATION</scope>
    <source>
        <tissue evidence="2">Testes</tissue>
    </source>
</reference>
<dbReference type="GeneID" id="102806338"/>
<organism evidence="1 2">
    <name type="scientific">Saccoglossus kowalevskii</name>
    <name type="common">Acorn worm</name>
    <dbReference type="NCBI Taxonomy" id="10224"/>
    <lineage>
        <taxon>Eukaryota</taxon>
        <taxon>Metazoa</taxon>
        <taxon>Hemichordata</taxon>
        <taxon>Enteropneusta</taxon>
        <taxon>Harrimaniidae</taxon>
        <taxon>Saccoglossus</taxon>
    </lineage>
</organism>
<evidence type="ECO:0000313" key="1">
    <source>
        <dbReference type="Proteomes" id="UP000694865"/>
    </source>
</evidence>
<dbReference type="InterPro" id="IPR005312">
    <property type="entry name" value="DUF1759"/>
</dbReference>
<name>A0ABM0MRA2_SACKO</name>
<proteinExistence type="predicted"/>
<sequence length="285" mass="32593">MTTRTTRTDNLPKLQLPTFEGNILKWSTIIDAFRSSVDNDSSLENIQKFQYLMTQLSGEAARTVEGLQLTNANYSEALTLLEQSYMKALWELQPPDNSLSSMTNFYDNLETYIRGLRSLGKKEDSYGDLLVPIIFEKLPANTRTQISREHGNNAWSITELKKAIHREIQARQAGNPIEQFNEQHATERYSPSTTYFHVGYKSNRSSDFKPRPMKCAYCKAAHSANACEVIIGPDKRMAIVKRDRLCFNCLGHHLKSKYRCKFCHGKHHSTLCDNAKKTPVKSQTF</sequence>
<dbReference type="Proteomes" id="UP000694865">
    <property type="component" value="Unplaced"/>
</dbReference>
<dbReference type="PANTHER" id="PTHR22954:SF3">
    <property type="entry name" value="PROTEIN CBG08539"/>
    <property type="match status" value="1"/>
</dbReference>